<name>A0ACC1SRY5_9HYPO</name>
<reference evidence="1" key="1">
    <citation type="submission" date="2022-08" db="EMBL/GenBank/DDBJ databases">
        <title>Genome Sequence of Fusarium decemcellulare.</title>
        <authorList>
            <person name="Buettner E."/>
        </authorList>
    </citation>
    <scope>NUCLEOTIDE SEQUENCE</scope>
    <source>
        <strain evidence="1">Babe19</strain>
    </source>
</reference>
<dbReference type="Proteomes" id="UP001148629">
    <property type="component" value="Unassembled WGS sequence"/>
</dbReference>
<gene>
    <name evidence="1" type="ORF">NM208_g2578</name>
</gene>
<dbReference type="EMBL" id="JANRMS010000156">
    <property type="protein sequence ID" value="KAJ3545301.1"/>
    <property type="molecule type" value="Genomic_DNA"/>
</dbReference>
<proteinExistence type="predicted"/>
<organism evidence="1 2">
    <name type="scientific">Fusarium decemcellulare</name>
    <dbReference type="NCBI Taxonomy" id="57161"/>
    <lineage>
        <taxon>Eukaryota</taxon>
        <taxon>Fungi</taxon>
        <taxon>Dikarya</taxon>
        <taxon>Ascomycota</taxon>
        <taxon>Pezizomycotina</taxon>
        <taxon>Sordariomycetes</taxon>
        <taxon>Hypocreomycetidae</taxon>
        <taxon>Hypocreales</taxon>
        <taxon>Nectriaceae</taxon>
        <taxon>Fusarium</taxon>
        <taxon>Fusarium decemcellulare species complex</taxon>
    </lineage>
</organism>
<sequence length="127" mass="13510">MKLSAPLSVLLSAATFMNAPGATAFRPDVQINMYSDEGCGNYVTSIYTSKSQSGQCKPTGWAGIHGIRVADFPADFTFGICLLFESENCTGHATTVGPEGPSSKPHTSKCKSSAPGDIFRSYFCSWP</sequence>
<comment type="caution">
    <text evidence="1">The sequence shown here is derived from an EMBL/GenBank/DDBJ whole genome shotgun (WGS) entry which is preliminary data.</text>
</comment>
<accession>A0ACC1SRY5</accession>
<keyword evidence="2" id="KW-1185">Reference proteome</keyword>
<protein>
    <submittedName>
        <fullName evidence="1">Uncharacterized protein</fullName>
    </submittedName>
</protein>
<evidence type="ECO:0000313" key="1">
    <source>
        <dbReference type="EMBL" id="KAJ3545301.1"/>
    </source>
</evidence>
<evidence type="ECO:0000313" key="2">
    <source>
        <dbReference type="Proteomes" id="UP001148629"/>
    </source>
</evidence>